<dbReference type="KEGG" id="peh:Spb1_14860"/>
<evidence type="ECO:0000313" key="3">
    <source>
        <dbReference type="Proteomes" id="UP000315349"/>
    </source>
</evidence>
<accession>A0A518GLZ2</accession>
<feature type="region of interest" description="Disordered" evidence="1">
    <location>
        <begin position="64"/>
        <end position="87"/>
    </location>
</feature>
<reference evidence="2 3" key="1">
    <citation type="submission" date="2019-02" db="EMBL/GenBank/DDBJ databases">
        <title>Deep-cultivation of Planctomycetes and their phenomic and genomic characterization uncovers novel biology.</title>
        <authorList>
            <person name="Wiegand S."/>
            <person name="Jogler M."/>
            <person name="Boedeker C."/>
            <person name="Pinto D."/>
            <person name="Vollmers J."/>
            <person name="Rivas-Marin E."/>
            <person name="Kohn T."/>
            <person name="Peeters S.H."/>
            <person name="Heuer A."/>
            <person name="Rast P."/>
            <person name="Oberbeckmann S."/>
            <person name="Bunk B."/>
            <person name="Jeske O."/>
            <person name="Meyerdierks A."/>
            <person name="Storesund J.E."/>
            <person name="Kallscheuer N."/>
            <person name="Luecker S."/>
            <person name="Lage O.M."/>
            <person name="Pohl T."/>
            <person name="Merkel B.J."/>
            <person name="Hornburger P."/>
            <person name="Mueller R.-W."/>
            <person name="Bruemmer F."/>
            <person name="Labrenz M."/>
            <person name="Spormann A.M."/>
            <person name="Op den Camp H."/>
            <person name="Overmann J."/>
            <person name="Amann R."/>
            <person name="Jetten M.S.M."/>
            <person name="Mascher T."/>
            <person name="Medema M.H."/>
            <person name="Devos D.P."/>
            <person name="Kaster A.-K."/>
            <person name="Ovreas L."/>
            <person name="Rohde M."/>
            <person name="Galperin M.Y."/>
            <person name="Jogler C."/>
        </authorList>
    </citation>
    <scope>NUCLEOTIDE SEQUENCE [LARGE SCALE GENOMIC DNA]</scope>
    <source>
        <strain evidence="2 3">Spb1</strain>
    </source>
</reference>
<keyword evidence="3" id="KW-1185">Reference proteome</keyword>
<dbReference type="Proteomes" id="UP000315349">
    <property type="component" value="Chromosome"/>
</dbReference>
<evidence type="ECO:0000313" key="2">
    <source>
        <dbReference type="EMBL" id="QDV29574.1"/>
    </source>
</evidence>
<protein>
    <submittedName>
        <fullName evidence="2">Uncharacterized protein</fullName>
    </submittedName>
</protein>
<dbReference type="AlphaFoldDB" id="A0A518GLZ2"/>
<proteinExistence type="predicted"/>
<organism evidence="2 3">
    <name type="scientific">Planctopirus ephydatiae</name>
    <dbReference type="NCBI Taxonomy" id="2528019"/>
    <lineage>
        <taxon>Bacteria</taxon>
        <taxon>Pseudomonadati</taxon>
        <taxon>Planctomycetota</taxon>
        <taxon>Planctomycetia</taxon>
        <taxon>Planctomycetales</taxon>
        <taxon>Planctomycetaceae</taxon>
        <taxon>Planctopirus</taxon>
    </lineage>
</organism>
<name>A0A518GLZ2_9PLAN</name>
<dbReference type="EMBL" id="CP036299">
    <property type="protein sequence ID" value="QDV29574.1"/>
    <property type="molecule type" value="Genomic_DNA"/>
</dbReference>
<evidence type="ECO:0000256" key="1">
    <source>
        <dbReference type="SAM" id="MobiDB-lite"/>
    </source>
</evidence>
<gene>
    <name evidence="2" type="ORF">Spb1_14860</name>
</gene>
<dbReference type="RefSeq" id="WP_145297618.1">
    <property type="nucleotide sequence ID" value="NZ_CP036299.1"/>
</dbReference>
<sequence>MTMPIILRFTGDGPPPVTDLHRLHTMENCKVLEVAGRMVLLQADQLSTEVLHGLFPEWTVANMANAADPPQPHPNPKVIISSPGESQ</sequence>